<evidence type="ECO:0000313" key="4">
    <source>
        <dbReference type="Proteomes" id="UP000186922"/>
    </source>
</evidence>
<evidence type="ECO:0000313" key="3">
    <source>
        <dbReference type="EMBL" id="GAU90852.1"/>
    </source>
</evidence>
<dbReference type="InterPro" id="IPR043143">
    <property type="entry name" value="Mal/L-sulf/L-lact_DH-like_NADP"/>
</dbReference>
<dbReference type="InterPro" id="IPR036111">
    <property type="entry name" value="Mal/L-sulfo/L-lacto_DH-like_sf"/>
</dbReference>
<evidence type="ECO:0008006" key="5">
    <source>
        <dbReference type="Google" id="ProtNLM"/>
    </source>
</evidence>
<dbReference type="STRING" id="947166.A0A1D1UT17"/>
<name>A0A1D1UT17_RAMVA</name>
<sequence length="404" mass="42831">MIFPVKIIMKTSVIHRLFKSPIAVCSRSSSRSLATKAVSSPDDGAEYSTDRSDVVISPDAARHFIERCIRRAGANASHAQQLADVLVTADYRGHYSHGLAHLDMYVGDLKNNLTNLAGIPGILKETVSTALVDGNHLLGPVVGNYAMGLAITKAKATGIGWVATRASNHFGIAGYYALQAVRNDMIGLVFCNSSPSAAPLRTRTLALGTNALCMAAPAANGDYFAMDMAVSTVARGKVELAMRAGQKVPSSWGLNKEGQHTTNPAELFHGGSLLPLGGEESTGGYKGYGLNLMVEILCGILADAAFGPLVRAWGDPSGEANLGQCFGAIDVNCFGNGFQQRLSALLNIMRHMDPTDTKAPVLVPGDPERQHMLKCDRLAGIPYPADIVRRAGEIAHKLGVQPLL</sequence>
<dbReference type="InterPro" id="IPR003767">
    <property type="entry name" value="Malate/L-lactate_DH-like"/>
</dbReference>
<evidence type="ECO:0000256" key="2">
    <source>
        <dbReference type="ARBA" id="ARBA00023002"/>
    </source>
</evidence>
<organism evidence="3 4">
    <name type="scientific">Ramazzottius varieornatus</name>
    <name type="common">Water bear</name>
    <name type="synonym">Tardigrade</name>
    <dbReference type="NCBI Taxonomy" id="947166"/>
    <lineage>
        <taxon>Eukaryota</taxon>
        <taxon>Metazoa</taxon>
        <taxon>Ecdysozoa</taxon>
        <taxon>Tardigrada</taxon>
        <taxon>Eutardigrada</taxon>
        <taxon>Parachela</taxon>
        <taxon>Hypsibioidea</taxon>
        <taxon>Ramazzottiidae</taxon>
        <taxon>Ramazzottius</taxon>
    </lineage>
</organism>
<comment type="similarity">
    <text evidence="1">Belongs to the LDH2/MDH2 oxidoreductase family.</text>
</comment>
<gene>
    <name evidence="3" type="primary">RvY_03212-1</name>
    <name evidence="3" type="synonym">RvY_03212.1</name>
    <name evidence="3" type="ORF">RvY_03212</name>
</gene>
<dbReference type="Gene3D" id="1.10.1530.10">
    <property type="match status" value="1"/>
</dbReference>
<dbReference type="Pfam" id="PF02615">
    <property type="entry name" value="Ldh_2"/>
    <property type="match status" value="1"/>
</dbReference>
<keyword evidence="2" id="KW-0560">Oxidoreductase</keyword>
<dbReference type="PANTHER" id="PTHR11091:SF0">
    <property type="entry name" value="MALATE DEHYDROGENASE"/>
    <property type="match status" value="1"/>
</dbReference>
<evidence type="ECO:0000256" key="1">
    <source>
        <dbReference type="ARBA" id="ARBA00006056"/>
    </source>
</evidence>
<dbReference type="OrthoDB" id="7881616at2759"/>
<dbReference type="SUPFAM" id="SSF89733">
    <property type="entry name" value="L-sulfolactate dehydrogenase-like"/>
    <property type="match status" value="1"/>
</dbReference>
<reference evidence="3 4" key="1">
    <citation type="journal article" date="2016" name="Nat. Commun.">
        <title>Extremotolerant tardigrade genome and improved radiotolerance of human cultured cells by tardigrade-unique protein.</title>
        <authorList>
            <person name="Hashimoto T."/>
            <person name="Horikawa D.D."/>
            <person name="Saito Y."/>
            <person name="Kuwahara H."/>
            <person name="Kozuka-Hata H."/>
            <person name="Shin-I T."/>
            <person name="Minakuchi Y."/>
            <person name="Ohishi K."/>
            <person name="Motoyama A."/>
            <person name="Aizu T."/>
            <person name="Enomoto A."/>
            <person name="Kondo K."/>
            <person name="Tanaka S."/>
            <person name="Hara Y."/>
            <person name="Koshikawa S."/>
            <person name="Sagara H."/>
            <person name="Miura T."/>
            <person name="Yokobori S."/>
            <person name="Miyagawa K."/>
            <person name="Suzuki Y."/>
            <person name="Kubo T."/>
            <person name="Oyama M."/>
            <person name="Kohara Y."/>
            <person name="Fujiyama A."/>
            <person name="Arakawa K."/>
            <person name="Katayama T."/>
            <person name="Toyoda A."/>
            <person name="Kunieda T."/>
        </authorList>
    </citation>
    <scope>NUCLEOTIDE SEQUENCE [LARGE SCALE GENOMIC DNA]</scope>
    <source>
        <strain evidence="3 4">YOKOZUNA-1</strain>
    </source>
</reference>
<dbReference type="InterPro" id="IPR043144">
    <property type="entry name" value="Mal/L-sulf/L-lact_DH-like_ah"/>
</dbReference>
<protein>
    <recommendedName>
        <fullName evidence="5">Malate dehydrogenase</fullName>
    </recommendedName>
</protein>
<dbReference type="GO" id="GO:0016491">
    <property type="term" value="F:oxidoreductase activity"/>
    <property type="evidence" value="ECO:0007669"/>
    <property type="project" value="UniProtKB-KW"/>
</dbReference>
<dbReference type="AlphaFoldDB" id="A0A1D1UT17"/>
<dbReference type="Proteomes" id="UP000186922">
    <property type="component" value="Unassembled WGS sequence"/>
</dbReference>
<dbReference type="EMBL" id="BDGG01000001">
    <property type="protein sequence ID" value="GAU90852.1"/>
    <property type="molecule type" value="Genomic_DNA"/>
</dbReference>
<comment type="caution">
    <text evidence="3">The sequence shown here is derived from an EMBL/GenBank/DDBJ whole genome shotgun (WGS) entry which is preliminary data.</text>
</comment>
<proteinExistence type="inferred from homology"/>
<dbReference type="Gene3D" id="3.30.1370.60">
    <property type="entry name" value="Hypothetical oxidoreductase yiak, domain 2"/>
    <property type="match status" value="1"/>
</dbReference>
<accession>A0A1D1UT17</accession>
<keyword evidence="4" id="KW-1185">Reference proteome</keyword>
<dbReference type="PANTHER" id="PTHR11091">
    <property type="entry name" value="OXIDOREDUCTASE-RELATED"/>
    <property type="match status" value="1"/>
</dbReference>